<evidence type="ECO:0000313" key="15">
    <source>
        <dbReference type="Proteomes" id="UP000658997"/>
    </source>
</evidence>
<evidence type="ECO:0000256" key="3">
    <source>
        <dbReference type="ARBA" id="ARBA00011775"/>
    </source>
</evidence>
<keyword evidence="7 12" id="KW-0653">Protein transport</keyword>
<keyword evidence="6 12" id="KW-0931">ER-Golgi transport</keyword>
<keyword evidence="9 12" id="KW-0472">Membrane</keyword>
<evidence type="ECO:0000256" key="8">
    <source>
        <dbReference type="ARBA" id="ARBA00023034"/>
    </source>
</evidence>
<dbReference type="InterPro" id="IPR011012">
    <property type="entry name" value="Longin-like_dom_sf"/>
</dbReference>
<dbReference type="InterPro" id="IPR039652">
    <property type="entry name" value="Coatomer_zeta"/>
</dbReference>
<keyword evidence="10 12" id="KW-0968">Cytoplasmic vesicle</keyword>
<evidence type="ECO:0000256" key="12">
    <source>
        <dbReference type="RuleBase" id="RU366053"/>
    </source>
</evidence>
<proteinExistence type="inferred from homology"/>
<evidence type="ECO:0000256" key="4">
    <source>
        <dbReference type="ARBA" id="ARBA00022448"/>
    </source>
</evidence>
<dbReference type="EMBL" id="ULHB01000136">
    <property type="protein sequence ID" value="SYW82886.1"/>
    <property type="molecule type" value="Genomic_DNA"/>
</dbReference>
<evidence type="ECO:0000259" key="13">
    <source>
        <dbReference type="Pfam" id="PF01217"/>
    </source>
</evidence>
<evidence type="ECO:0000256" key="11">
    <source>
        <dbReference type="ARBA" id="ARBA00045555"/>
    </source>
</evidence>
<dbReference type="GO" id="GO:0006891">
    <property type="term" value="P:intra-Golgi vesicle-mediated transport"/>
    <property type="evidence" value="ECO:0007669"/>
    <property type="project" value="TreeGrafter"/>
</dbReference>
<evidence type="ECO:0000256" key="1">
    <source>
        <dbReference type="ARBA" id="ARBA00004255"/>
    </source>
</evidence>
<dbReference type="GO" id="GO:0030126">
    <property type="term" value="C:COPI vesicle coat"/>
    <property type="evidence" value="ECO:0007669"/>
    <property type="project" value="UniProtKB-UniRule"/>
</dbReference>
<dbReference type="AlphaFoldDB" id="A0A8H8TST4"/>
<keyword evidence="5 12" id="KW-0963">Cytoplasm</keyword>
<reference evidence="14" key="1">
    <citation type="submission" date="2018-08" db="EMBL/GenBank/DDBJ databases">
        <authorList>
            <person name="Guldener U."/>
        </authorList>
    </citation>
    <scope>NUCLEOTIDE SEQUENCE</scope>
    <source>
        <strain evidence="14">UB2</strain>
    </source>
</reference>
<dbReference type="PANTHER" id="PTHR11043">
    <property type="entry name" value="ZETA-COAT PROTEIN"/>
    <property type="match status" value="1"/>
</dbReference>
<feature type="domain" description="AP complex mu/sigma subunit" evidence="13">
    <location>
        <begin position="63"/>
        <end position="174"/>
    </location>
</feature>
<evidence type="ECO:0000256" key="10">
    <source>
        <dbReference type="ARBA" id="ARBA00023329"/>
    </source>
</evidence>
<comment type="subunit">
    <text evidence="3 12">Oligomeric complex that consists of at least the alpha, beta, beta', gamma, delta, epsilon and zeta subunits.</text>
</comment>
<dbReference type="Pfam" id="PF01217">
    <property type="entry name" value="Clat_adaptor_s"/>
    <property type="match status" value="1"/>
</dbReference>
<keyword evidence="8 12" id="KW-0333">Golgi apparatus</keyword>
<dbReference type="Gene3D" id="3.30.450.60">
    <property type="match status" value="1"/>
</dbReference>
<evidence type="ECO:0000256" key="5">
    <source>
        <dbReference type="ARBA" id="ARBA00022490"/>
    </source>
</evidence>
<comment type="similarity">
    <text evidence="2 12">Belongs to the adaptor complexes small subunit family.</text>
</comment>
<dbReference type="CDD" id="cd14829">
    <property type="entry name" value="Zeta-COP"/>
    <property type="match status" value="1"/>
</dbReference>
<evidence type="ECO:0000256" key="2">
    <source>
        <dbReference type="ARBA" id="ARBA00006972"/>
    </source>
</evidence>
<dbReference type="GO" id="GO:0006890">
    <property type="term" value="P:retrograde vesicle-mediated transport, Golgi to endoplasmic reticulum"/>
    <property type="evidence" value="ECO:0007669"/>
    <property type="project" value="UniProtKB-UniRule"/>
</dbReference>
<dbReference type="PANTHER" id="PTHR11043:SF0">
    <property type="entry name" value="COATOMER SUBUNIT ZETA"/>
    <property type="match status" value="1"/>
</dbReference>
<organism evidence="14 15">
    <name type="scientific">Ustilago bromivora</name>
    <dbReference type="NCBI Taxonomy" id="307758"/>
    <lineage>
        <taxon>Eukaryota</taxon>
        <taxon>Fungi</taxon>
        <taxon>Dikarya</taxon>
        <taxon>Basidiomycota</taxon>
        <taxon>Ustilaginomycotina</taxon>
        <taxon>Ustilaginomycetes</taxon>
        <taxon>Ustilaginales</taxon>
        <taxon>Ustilaginaceae</taxon>
        <taxon>Ustilago</taxon>
    </lineage>
</organism>
<dbReference type="GO" id="GO:0000139">
    <property type="term" value="C:Golgi membrane"/>
    <property type="evidence" value="ECO:0007669"/>
    <property type="project" value="UniProtKB-SubCell"/>
</dbReference>
<evidence type="ECO:0000256" key="7">
    <source>
        <dbReference type="ARBA" id="ARBA00022927"/>
    </source>
</evidence>
<evidence type="ECO:0000256" key="9">
    <source>
        <dbReference type="ARBA" id="ARBA00023136"/>
    </source>
</evidence>
<dbReference type="FunFam" id="3.30.450.60:FF:000013">
    <property type="entry name" value="Coatomer subunit zeta"/>
    <property type="match status" value="1"/>
</dbReference>
<dbReference type="SUPFAM" id="SSF64356">
    <property type="entry name" value="SNARE-like"/>
    <property type="match status" value="1"/>
</dbReference>
<gene>
    <name evidence="14" type="ORF">UBRO2_05008</name>
</gene>
<sequence>MTFKNLTLYTTSTVLILDTDGNRVMAKYYQPPHAANFLSTATAAQQNAVAATTPQLSAKNPLATSKEQRAFEKAIFDKTKRATGDIILYDSQLVLFKASLDVIFYVVGPAAENELMLSGLLSAFYDATSMLVRHQVEKRAILENLDLVTLALDETVDDGIILETDSTTIASRVSRPRPDVNEIQINEQSEFKRKCQYLARISLACPVQGQAVPSTATTIVIDADMLILCASSSPTAIMSAYSSLKERVAQRILQGGL</sequence>
<dbReference type="GO" id="GO:0006886">
    <property type="term" value="P:intracellular protein transport"/>
    <property type="evidence" value="ECO:0007669"/>
    <property type="project" value="TreeGrafter"/>
</dbReference>
<name>A0A8H8TST4_9BASI</name>
<dbReference type="Proteomes" id="UP000658997">
    <property type="component" value="Unassembled WGS sequence"/>
</dbReference>
<keyword evidence="15" id="KW-1185">Reference proteome</keyword>
<comment type="subcellular location">
    <subcellularLocation>
        <location evidence="12">Cytoplasm</location>
    </subcellularLocation>
    <subcellularLocation>
        <location evidence="1 12">Golgi apparatus membrane</location>
        <topology evidence="1 12">Peripheral membrane protein</topology>
        <orientation evidence="1 12">Cytoplasmic side</orientation>
    </subcellularLocation>
    <subcellularLocation>
        <location evidence="12">Cytoplasmic vesicle</location>
        <location evidence="12">COPI-coated vesicle membrane</location>
        <topology evidence="12">Peripheral membrane protein</topology>
        <orientation evidence="12">Cytoplasmic side</orientation>
    </subcellularLocation>
</comment>
<evidence type="ECO:0000313" key="14">
    <source>
        <dbReference type="EMBL" id="SYW82886.1"/>
    </source>
</evidence>
<protein>
    <recommendedName>
        <fullName evidence="12">Coatomer subunit zeta</fullName>
    </recommendedName>
</protein>
<comment type="function">
    <text evidence="11">The coatomer is a cytosolic protein complex that binds to dilysine motifs and reversibly associates with Golgi non-clathrin-coated vesicles, which further mediate biosynthetic protein transport from the ER, via the Golgi up to the trans Golgi network. Coatomer complex is required for budding from Golgi membranes, and is essential for the retrograde Golgi-to-ER transport of dilysine-tagged proteins. The zeta subunit may be involved in regulating the coat assembly and, hence, the rate of biosynthetic protein transport due to its association-dissociation properties with the coatomer complex.</text>
</comment>
<dbReference type="InterPro" id="IPR022775">
    <property type="entry name" value="AP_mu_sigma_su"/>
</dbReference>
<evidence type="ECO:0000256" key="6">
    <source>
        <dbReference type="ARBA" id="ARBA00022892"/>
    </source>
</evidence>
<keyword evidence="4 12" id="KW-0813">Transport</keyword>
<comment type="caution">
    <text evidence="14">The sequence shown here is derived from an EMBL/GenBank/DDBJ whole genome shotgun (WGS) entry which is preliminary data.</text>
</comment>
<accession>A0A8H8TST4</accession>